<keyword evidence="2" id="KW-0812">Transmembrane</keyword>
<feature type="region of interest" description="Disordered" evidence="1">
    <location>
        <begin position="78"/>
        <end position="202"/>
    </location>
</feature>
<feature type="compositionally biased region" description="Basic and acidic residues" evidence="1">
    <location>
        <begin position="89"/>
        <end position="105"/>
    </location>
</feature>
<sequence>MSVKHNKSKLKSLLVVDNTCEYEVRTYTLSNCKNFKIFFCSKKESQFFVYYIKKKKFLAYNLSATQIISIQRNIPSLVPISKMSSNPPHLEDDGEKKEKSEEKESNTNAKPNQSTNTERRVKFLEELDKSDEQQSKSSTKDVRNDTSTKSAGIKHSRSSSEVTRISTENQSQPGKSLPVLTKSRTLSSLSPKMDNDGDDERGGWVGRTDFEPFAGDWVDTKGQWVKISPWGVIRYPNNPKLRFEAEFVQPNNLQVVLDKDPTKKKFIGTLSEDGNTLSWSNDTNWHRKCYHFSSLFFFILKKKKIIFIMLLLFYYIIVTIKKKKSKS</sequence>
<evidence type="ECO:0000313" key="4">
    <source>
        <dbReference type="Proteomes" id="UP000023152"/>
    </source>
</evidence>
<comment type="caution">
    <text evidence="3">The sequence shown here is derived from an EMBL/GenBank/DDBJ whole genome shotgun (WGS) entry which is preliminary data.</text>
</comment>
<feature type="compositionally biased region" description="Polar residues" evidence="1">
    <location>
        <begin position="159"/>
        <end position="174"/>
    </location>
</feature>
<keyword evidence="2" id="KW-1133">Transmembrane helix</keyword>
<evidence type="ECO:0000256" key="2">
    <source>
        <dbReference type="SAM" id="Phobius"/>
    </source>
</evidence>
<keyword evidence="2" id="KW-0472">Membrane</keyword>
<feature type="transmembrane region" description="Helical" evidence="2">
    <location>
        <begin position="304"/>
        <end position="320"/>
    </location>
</feature>
<gene>
    <name evidence="3" type="ORF">RFI_06806</name>
</gene>
<feature type="compositionally biased region" description="Polar residues" evidence="1">
    <location>
        <begin position="106"/>
        <end position="116"/>
    </location>
</feature>
<evidence type="ECO:0000256" key="1">
    <source>
        <dbReference type="SAM" id="MobiDB-lite"/>
    </source>
</evidence>
<feature type="compositionally biased region" description="Basic and acidic residues" evidence="1">
    <location>
        <begin position="117"/>
        <end position="146"/>
    </location>
</feature>
<organism evidence="3 4">
    <name type="scientific">Reticulomyxa filosa</name>
    <dbReference type="NCBI Taxonomy" id="46433"/>
    <lineage>
        <taxon>Eukaryota</taxon>
        <taxon>Sar</taxon>
        <taxon>Rhizaria</taxon>
        <taxon>Retaria</taxon>
        <taxon>Foraminifera</taxon>
        <taxon>Monothalamids</taxon>
        <taxon>Reticulomyxidae</taxon>
        <taxon>Reticulomyxa</taxon>
    </lineage>
</organism>
<name>X6NVH5_RETFI</name>
<evidence type="ECO:0000313" key="3">
    <source>
        <dbReference type="EMBL" id="ETO30315.1"/>
    </source>
</evidence>
<dbReference type="AlphaFoldDB" id="X6NVH5"/>
<protein>
    <submittedName>
        <fullName evidence="3">Uncharacterized protein</fullName>
    </submittedName>
</protein>
<reference evidence="3 4" key="1">
    <citation type="journal article" date="2013" name="Curr. Biol.">
        <title>The Genome of the Foraminiferan Reticulomyxa filosa.</title>
        <authorList>
            <person name="Glockner G."/>
            <person name="Hulsmann N."/>
            <person name="Schleicher M."/>
            <person name="Noegel A.A."/>
            <person name="Eichinger L."/>
            <person name="Gallinger C."/>
            <person name="Pawlowski J."/>
            <person name="Sierra R."/>
            <person name="Euteneuer U."/>
            <person name="Pillet L."/>
            <person name="Moustafa A."/>
            <person name="Platzer M."/>
            <person name="Groth M."/>
            <person name="Szafranski K."/>
            <person name="Schliwa M."/>
        </authorList>
    </citation>
    <scope>NUCLEOTIDE SEQUENCE [LARGE SCALE GENOMIC DNA]</scope>
</reference>
<feature type="non-terminal residue" evidence="3">
    <location>
        <position position="327"/>
    </location>
</feature>
<dbReference type="Proteomes" id="UP000023152">
    <property type="component" value="Unassembled WGS sequence"/>
</dbReference>
<accession>X6NVH5</accession>
<keyword evidence="4" id="KW-1185">Reference proteome</keyword>
<dbReference type="EMBL" id="ASPP01005542">
    <property type="protein sequence ID" value="ETO30315.1"/>
    <property type="molecule type" value="Genomic_DNA"/>
</dbReference>
<proteinExistence type="predicted"/>